<dbReference type="KEGG" id="ffu:CLAFUR5_10820"/>
<dbReference type="RefSeq" id="XP_047765367.1">
    <property type="nucleotide sequence ID" value="XM_047909968.1"/>
</dbReference>
<reference evidence="2" key="1">
    <citation type="submission" date="2021-12" db="EMBL/GenBank/DDBJ databases">
        <authorList>
            <person name="Zaccaron A."/>
            <person name="Stergiopoulos I."/>
        </authorList>
    </citation>
    <scope>NUCLEOTIDE SEQUENCE</scope>
    <source>
        <strain evidence="2">Race5_Kim</strain>
    </source>
</reference>
<name>A0A9Q8PEL0_PASFU</name>
<protein>
    <submittedName>
        <fullName evidence="2">Uncharacterized protein</fullName>
    </submittedName>
</protein>
<keyword evidence="3" id="KW-1185">Reference proteome</keyword>
<sequence>MGRHILPKSGDFSTVSAPSSEQQDSKFLSLPPEIRNRIYGFVFFSSVRKWPGKALDTRKNKAVSTAEPLVMVCKQLHAEALPVFYAETTFLFGHALSFKHWTRAIGQQKCQMLRDVLIMPESKFKYMHRWVLDDPEEKLREFAETGEKMLATIAHLSDIIKKGAVKARIPVAGGAGAKLMAWTSSPMKAVEERMESMLKRENRGLLMRAFLDIMFMGHDVLIMDQERLPVPNSAQEALTGEES</sequence>
<dbReference type="PANTHER" id="PTHR42085:SF2">
    <property type="entry name" value="F-BOX DOMAIN-CONTAINING PROTEIN"/>
    <property type="match status" value="1"/>
</dbReference>
<dbReference type="AlphaFoldDB" id="A0A9Q8PEL0"/>
<dbReference type="Proteomes" id="UP000756132">
    <property type="component" value="Chromosome 8"/>
</dbReference>
<accession>A0A9Q8PEL0</accession>
<dbReference type="OrthoDB" id="4757095at2759"/>
<dbReference type="PANTHER" id="PTHR42085">
    <property type="entry name" value="F-BOX DOMAIN-CONTAINING PROTEIN"/>
    <property type="match status" value="1"/>
</dbReference>
<gene>
    <name evidence="2" type="ORF">CLAFUR5_10820</name>
</gene>
<organism evidence="2 3">
    <name type="scientific">Passalora fulva</name>
    <name type="common">Tomato leaf mold</name>
    <name type="synonym">Cladosporium fulvum</name>
    <dbReference type="NCBI Taxonomy" id="5499"/>
    <lineage>
        <taxon>Eukaryota</taxon>
        <taxon>Fungi</taxon>
        <taxon>Dikarya</taxon>
        <taxon>Ascomycota</taxon>
        <taxon>Pezizomycotina</taxon>
        <taxon>Dothideomycetes</taxon>
        <taxon>Dothideomycetidae</taxon>
        <taxon>Mycosphaerellales</taxon>
        <taxon>Mycosphaerellaceae</taxon>
        <taxon>Fulvia</taxon>
    </lineage>
</organism>
<reference evidence="2" key="2">
    <citation type="journal article" date="2022" name="Microb. Genom.">
        <title>A chromosome-scale genome assembly of the tomato pathogen Cladosporium fulvum reveals a compartmentalized genome architecture and the presence of a dispensable chromosome.</title>
        <authorList>
            <person name="Zaccaron A.Z."/>
            <person name="Chen L.H."/>
            <person name="Samaras A."/>
            <person name="Stergiopoulos I."/>
        </authorList>
    </citation>
    <scope>NUCLEOTIDE SEQUENCE</scope>
    <source>
        <strain evidence="2">Race5_Kim</strain>
    </source>
</reference>
<evidence type="ECO:0000313" key="2">
    <source>
        <dbReference type="EMBL" id="UJO21001.1"/>
    </source>
</evidence>
<dbReference type="EMBL" id="CP090170">
    <property type="protein sequence ID" value="UJO21001.1"/>
    <property type="molecule type" value="Genomic_DNA"/>
</dbReference>
<proteinExistence type="predicted"/>
<dbReference type="GeneID" id="71990698"/>
<dbReference type="InterPro" id="IPR038883">
    <property type="entry name" value="AN11006-like"/>
</dbReference>
<feature type="region of interest" description="Disordered" evidence="1">
    <location>
        <begin position="1"/>
        <end position="26"/>
    </location>
</feature>
<evidence type="ECO:0000256" key="1">
    <source>
        <dbReference type="SAM" id="MobiDB-lite"/>
    </source>
</evidence>
<feature type="compositionally biased region" description="Polar residues" evidence="1">
    <location>
        <begin position="11"/>
        <end position="26"/>
    </location>
</feature>
<evidence type="ECO:0000313" key="3">
    <source>
        <dbReference type="Proteomes" id="UP000756132"/>
    </source>
</evidence>